<keyword evidence="3" id="KW-1185">Reference proteome</keyword>
<dbReference type="AlphaFoldDB" id="A0A8J5CDA6"/>
<evidence type="ECO:0000313" key="3">
    <source>
        <dbReference type="Proteomes" id="UP000734854"/>
    </source>
</evidence>
<protein>
    <submittedName>
        <fullName evidence="2">Uncharacterized protein</fullName>
    </submittedName>
</protein>
<comment type="caution">
    <text evidence="2">The sequence shown here is derived from an EMBL/GenBank/DDBJ whole genome shotgun (WGS) entry which is preliminary data.</text>
</comment>
<gene>
    <name evidence="2" type="ORF">ZIOFF_067418</name>
</gene>
<feature type="chain" id="PRO_5035275851" evidence="1">
    <location>
        <begin position="30"/>
        <end position="90"/>
    </location>
</feature>
<proteinExistence type="predicted"/>
<evidence type="ECO:0000313" key="2">
    <source>
        <dbReference type="EMBL" id="KAG6473501.1"/>
    </source>
</evidence>
<accession>A0A8J5CDA6</accession>
<evidence type="ECO:0000256" key="1">
    <source>
        <dbReference type="SAM" id="SignalP"/>
    </source>
</evidence>
<sequence>MKSYQIGTSLALQTILLATDDFLVGGTTAEDVVLRTEKAPGNCPFCSGAVTATDIESSWRLCCLPLCRKIKRNFSCSECSRRLVVSSSLY</sequence>
<feature type="signal peptide" evidence="1">
    <location>
        <begin position="1"/>
        <end position="29"/>
    </location>
</feature>
<dbReference type="Proteomes" id="UP000734854">
    <property type="component" value="Unassembled WGS sequence"/>
</dbReference>
<keyword evidence="1" id="KW-0732">Signal</keyword>
<reference evidence="2 3" key="1">
    <citation type="submission" date="2020-08" db="EMBL/GenBank/DDBJ databases">
        <title>Plant Genome Project.</title>
        <authorList>
            <person name="Zhang R.-G."/>
        </authorList>
    </citation>
    <scope>NUCLEOTIDE SEQUENCE [LARGE SCALE GENOMIC DNA]</scope>
    <source>
        <tissue evidence="2">Rhizome</tissue>
    </source>
</reference>
<name>A0A8J5CDA6_ZINOF</name>
<dbReference type="PANTHER" id="PTHR33320">
    <property type="entry name" value="METHIONYL-TRNA SYNTHETASE"/>
    <property type="match status" value="1"/>
</dbReference>
<dbReference type="EMBL" id="JACMSC010000019">
    <property type="protein sequence ID" value="KAG6473501.1"/>
    <property type="molecule type" value="Genomic_DNA"/>
</dbReference>
<organism evidence="2 3">
    <name type="scientific">Zingiber officinale</name>
    <name type="common">Ginger</name>
    <name type="synonym">Amomum zingiber</name>
    <dbReference type="NCBI Taxonomy" id="94328"/>
    <lineage>
        <taxon>Eukaryota</taxon>
        <taxon>Viridiplantae</taxon>
        <taxon>Streptophyta</taxon>
        <taxon>Embryophyta</taxon>
        <taxon>Tracheophyta</taxon>
        <taxon>Spermatophyta</taxon>
        <taxon>Magnoliopsida</taxon>
        <taxon>Liliopsida</taxon>
        <taxon>Zingiberales</taxon>
        <taxon>Zingiberaceae</taxon>
        <taxon>Zingiber</taxon>
    </lineage>
</organism>
<dbReference type="PANTHER" id="PTHR33320:SF30">
    <property type="entry name" value="OS04G0606200 PROTEIN"/>
    <property type="match status" value="1"/>
</dbReference>